<dbReference type="EMBL" id="MLQS01000003">
    <property type="protein sequence ID" value="OIJ20953.1"/>
    <property type="molecule type" value="Genomic_DNA"/>
</dbReference>
<feature type="domain" description="DNA topoisomerase type IA zn finger" evidence="1">
    <location>
        <begin position="191"/>
        <end position="227"/>
    </location>
</feature>
<evidence type="ECO:0000259" key="2">
    <source>
        <dbReference type="Pfam" id="PF10881"/>
    </source>
</evidence>
<evidence type="ECO:0000313" key="4">
    <source>
        <dbReference type="Proteomes" id="UP000180057"/>
    </source>
</evidence>
<accession>A0A1S2M8V8</accession>
<name>A0A1S2M8V8_9BACI</name>
<dbReference type="AlphaFoldDB" id="A0A1S2M8V8"/>
<evidence type="ECO:0008006" key="5">
    <source>
        <dbReference type="Google" id="ProtNLM"/>
    </source>
</evidence>
<dbReference type="InterPro" id="IPR013498">
    <property type="entry name" value="Topo_IA_Znf"/>
</dbReference>
<sequence length="230" mass="26466">MSANNPGCLGVILKLFGVKFENKNLKEVDFPYAMRDDFLSPSEHSFYKVLGQVIPKDLIICPKVSLKDIFFVTDKDRSNQSKYFNKISRKHVDFLLCSSETMQPVCGIELDDSSHARQDRINRDEFIEQVYKKAGLTLVRFKNKRNYTLNEVAKQLQPILLETNSVSIPTMIKEELEEIEQNEDKINEVPNCPKCNIPFVLRTAKSGKNKGKQFYGCSNFPKCREVIELT</sequence>
<proteinExistence type="predicted"/>
<feature type="domain" description="DUF2726" evidence="2">
    <location>
        <begin position="38"/>
        <end position="157"/>
    </location>
</feature>
<evidence type="ECO:0000313" key="3">
    <source>
        <dbReference type="EMBL" id="OIJ20953.1"/>
    </source>
</evidence>
<dbReference type="OrthoDB" id="9797274at2"/>
<keyword evidence="4" id="KW-1185">Reference proteome</keyword>
<dbReference type="SUPFAM" id="SSF57783">
    <property type="entry name" value="Zinc beta-ribbon"/>
    <property type="match status" value="1"/>
</dbReference>
<dbReference type="GO" id="GO:0003677">
    <property type="term" value="F:DNA binding"/>
    <property type="evidence" value="ECO:0007669"/>
    <property type="project" value="InterPro"/>
</dbReference>
<protein>
    <recommendedName>
        <fullName evidence="5">DUF2726 domain-containing protein</fullName>
    </recommendedName>
</protein>
<dbReference type="InterPro" id="IPR014538">
    <property type="entry name" value="UCP028063_topo_Znf"/>
</dbReference>
<dbReference type="GO" id="GO:0006265">
    <property type="term" value="P:DNA topological change"/>
    <property type="evidence" value="ECO:0007669"/>
    <property type="project" value="InterPro"/>
</dbReference>
<dbReference type="STRING" id="472963.BKP45_07585"/>
<reference evidence="3 4" key="1">
    <citation type="submission" date="2016-10" db="EMBL/GenBank/DDBJ databases">
        <title>Draft genome sequences of four alkaliphilic bacteria belonging to the Anaerobacillus genus.</title>
        <authorList>
            <person name="Bassil N.M."/>
            <person name="Lloyd J.R."/>
        </authorList>
    </citation>
    <scope>NUCLEOTIDE SEQUENCE [LARGE SCALE GENOMIC DNA]</scope>
    <source>
        <strain evidence="3 4">DSM 22531</strain>
    </source>
</reference>
<dbReference type="Proteomes" id="UP000180057">
    <property type="component" value="Unassembled WGS sequence"/>
</dbReference>
<organism evidence="3 4">
    <name type="scientific">Anaerobacillus alkalidiazotrophicus</name>
    <dbReference type="NCBI Taxonomy" id="472963"/>
    <lineage>
        <taxon>Bacteria</taxon>
        <taxon>Bacillati</taxon>
        <taxon>Bacillota</taxon>
        <taxon>Bacilli</taxon>
        <taxon>Bacillales</taxon>
        <taxon>Bacillaceae</taxon>
        <taxon>Anaerobacillus</taxon>
    </lineage>
</organism>
<dbReference type="GO" id="GO:0003916">
    <property type="term" value="F:DNA topoisomerase activity"/>
    <property type="evidence" value="ECO:0007669"/>
    <property type="project" value="InterPro"/>
</dbReference>
<gene>
    <name evidence="3" type="ORF">BKP45_07585</name>
</gene>
<dbReference type="RefSeq" id="WP_071389133.1">
    <property type="nucleotide sequence ID" value="NZ_MLQS01000003.1"/>
</dbReference>
<dbReference type="Pfam" id="PF01396">
    <property type="entry name" value="Zn_ribbon_Top1"/>
    <property type="match status" value="1"/>
</dbReference>
<dbReference type="Pfam" id="PF10881">
    <property type="entry name" value="DUF2726"/>
    <property type="match status" value="1"/>
</dbReference>
<comment type="caution">
    <text evidence="3">The sequence shown here is derived from an EMBL/GenBank/DDBJ whole genome shotgun (WGS) entry which is preliminary data.</text>
</comment>
<dbReference type="InterPro" id="IPR024402">
    <property type="entry name" value="DUF2726"/>
</dbReference>
<dbReference type="Gene3D" id="3.30.65.10">
    <property type="entry name" value="Bacterial Topoisomerase I, domain 1"/>
    <property type="match status" value="1"/>
</dbReference>
<dbReference type="GO" id="GO:0005694">
    <property type="term" value="C:chromosome"/>
    <property type="evidence" value="ECO:0007669"/>
    <property type="project" value="InterPro"/>
</dbReference>
<evidence type="ECO:0000259" key="1">
    <source>
        <dbReference type="Pfam" id="PF01396"/>
    </source>
</evidence>
<dbReference type="PIRSF" id="PIRSF028063">
    <property type="entry name" value="UCP028063"/>
    <property type="match status" value="1"/>
</dbReference>